<evidence type="ECO:0000256" key="1">
    <source>
        <dbReference type="ARBA" id="ARBA00004259"/>
    </source>
</evidence>
<evidence type="ECO:0000313" key="10">
    <source>
        <dbReference type="EMBL" id="CAB3264503.1"/>
    </source>
</evidence>
<gene>
    <name evidence="10" type="primary">Nup133</name>
</gene>
<dbReference type="Pfam" id="PF03177">
    <property type="entry name" value="Nucleoporin_C"/>
    <property type="match status" value="1"/>
</dbReference>
<organism evidence="10">
    <name type="scientific">Phallusia mammillata</name>
    <dbReference type="NCBI Taxonomy" id="59560"/>
    <lineage>
        <taxon>Eukaryota</taxon>
        <taxon>Metazoa</taxon>
        <taxon>Chordata</taxon>
        <taxon>Tunicata</taxon>
        <taxon>Ascidiacea</taxon>
        <taxon>Phlebobranchia</taxon>
        <taxon>Ascidiidae</taxon>
        <taxon>Phallusia</taxon>
    </lineage>
</organism>
<protein>
    <submittedName>
        <fullName evidence="10">Nuclear pore complex protein Nup133-like</fullName>
    </submittedName>
</protein>
<sequence>MFTPSRKRPTGSTSRRSTLTPRTNPLRDGSRTSLLRRSLAPRSPAVGNFSSLASPTVTTVFGSSSHSIQSYDSNLPVLVTEAITLAEDFATLSVGICGNGWSSLISKQKLFVWSHQNTGNKISVCKQLTLPSVEETGDYASDLVWIGPSDRSGNSISVVAVSTLGHIVFWNNILLSTSSNVDAQVEMSAETEQCFNIVSLQPHGFVVTSTTGTLYFVECSIQNGISCRQLHSATGMLSGIGRRVSSFFFSASPQAIDINQVIGRRLSSKSDYELFLLTSNTLQQWKITFNQQNEITNVQVISEIDIFVQLAHKVSEAVWGNNKKDLQLWPLDITYASRNGQSVLLVAVLDTSDGSSQLHYAACIISDLHNIANVDVVAFEFSSPFDQKKIDNTLLSFKIVVEDPNYHTVQHIAMWSSERLIVKALMCDDVSKSEDNVPFNIGGDRLLGGGDCGGKYVFLSAANGLVTCSTSLQSRLPPSMEESILNNSSSVLQTPDTSLLQSIPGTPVLTQAKMEQLESSDNCAQRLQAAFLHYCRHNLKQAQSLMAEAFPSGRQNTALDNAVAVVSCDLLDDYPASDPRWAESVPHDVSSEYGGSSGSLILQHQLEDKQSAHGMFLKFLSEVGVWDSLHQFPNGKEKIATKWLLCEHSEKLCASISLARKHPTHQGIVDAAIRRALKARGKIGNVGGLTHKDFFYREVSRIEEIFEHLIEEELKGVMNSSLSTKERVTIICGVNAVFEVMLTSARNYRRSKTLVYEQAGEQGEILPWTVGAGRMNVRNLIIQQHKITVDHGLPEAEDSQQRTVLHQSLSTLADLVLDGYEEQLKSLAQNRQRWAEVNAAYERHRFQLIEPLLLNGQREKATTLAEKYKDFPTLVRVCDDTKDHSKAQEYMNKFASQGFSEFLFKWYLDRHEYRKLLACCGDDATERHHDQLTSFLTAHPKLAWMHQVRRGKYLDAHNTLRHLASMETESCATKKSYLSLGKLATVFSGQSDAIINEKVEEVNQEHLLLQYQETLPSVVLENLNTDPDTMSVFSPSKLIQLYVGEDNIFSNEVDFKKAFEIIPYLPNNDAMETEEDSKSNDADWWKLFIWCRAILKDSWKDIDAASNPFETCSHTVLFKLLKLTYSTNMLVDILPDVENLLRREELSDLRHDSSFEYLLRASFEQVLRMQITSAA</sequence>
<keyword evidence="4" id="KW-0509">mRNA transport</keyword>
<dbReference type="PANTHER" id="PTHR13405">
    <property type="entry name" value="NUCLEAR PORE COMPLEX PROTEIN NUP133"/>
    <property type="match status" value="1"/>
</dbReference>
<reference evidence="10" key="1">
    <citation type="submission" date="2020-04" db="EMBL/GenBank/DDBJ databases">
        <authorList>
            <person name="Neveu A P."/>
        </authorList>
    </citation>
    <scope>NUCLEOTIDE SEQUENCE</scope>
    <source>
        <tissue evidence="10">Whole embryo</tissue>
    </source>
</reference>
<evidence type="ECO:0000256" key="5">
    <source>
        <dbReference type="ARBA" id="ARBA00022927"/>
    </source>
</evidence>
<evidence type="ECO:0000256" key="4">
    <source>
        <dbReference type="ARBA" id="ARBA00022816"/>
    </source>
</evidence>
<keyword evidence="3" id="KW-0813">Transport</keyword>
<keyword evidence="5" id="KW-0653">Protein transport</keyword>
<feature type="region of interest" description="Disordered" evidence="8">
    <location>
        <begin position="1"/>
        <end position="31"/>
    </location>
</feature>
<dbReference type="InterPro" id="IPR007187">
    <property type="entry name" value="Nucleoporin_Nup133/Nup155_C"/>
</dbReference>
<dbReference type="GO" id="GO:0016973">
    <property type="term" value="P:poly(A)+ mRNA export from nucleus"/>
    <property type="evidence" value="ECO:0007669"/>
    <property type="project" value="TreeGrafter"/>
</dbReference>
<dbReference type="InterPro" id="IPR037624">
    <property type="entry name" value="Nup133-like"/>
</dbReference>
<accession>A0A6F9DNE8</accession>
<dbReference type="Gene3D" id="2.130.10.10">
    <property type="entry name" value="YVTN repeat-like/Quinoprotein amine dehydrogenase"/>
    <property type="match status" value="1"/>
</dbReference>
<dbReference type="PANTHER" id="PTHR13405:SF11">
    <property type="entry name" value="NUCLEAR PORE COMPLEX PROTEIN NUP133"/>
    <property type="match status" value="1"/>
</dbReference>
<evidence type="ECO:0000256" key="8">
    <source>
        <dbReference type="SAM" id="MobiDB-lite"/>
    </source>
</evidence>
<keyword evidence="6" id="KW-0811">Translocation</keyword>
<evidence type="ECO:0000256" key="2">
    <source>
        <dbReference type="ARBA" id="ARBA00005569"/>
    </source>
</evidence>
<dbReference type="GO" id="GO:0000972">
    <property type="term" value="P:transcription-dependent tethering of RNA polymerase II gene DNA at nuclear periphery"/>
    <property type="evidence" value="ECO:0007669"/>
    <property type="project" value="TreeGrafter"/>
</dbReference>
<dbReference type="GO" id="GO:0031080">
    <property type="term" value="C:nuclear pore outer ring"/>
    <property type="evidence" value="ECO:0007669"/>
    <property type="project" value="TreeGrafter"/>
</dbReference>
<evidence type="ECO:0000256" key="7">
    <source>
        <dbReference type="ARBA" id="ARBA00023242"/>
    </source>
</evidence>
<proteinExistence type="evidence at transcript level"/>
<evidence type="ECO:0000256" key="6">
    <source>
        <dbReference type="ARBA" id="ARBA00023010"/>
    </source>
</evidence>
<dbReference type="Gene3D" id="1.25.40.700">
    <property type="match status" value="1"/>
</dbReference>
<keyword evidence="7" id="KW-0539">Nucleus</keyword>
<evidence type="ECO:0000256" key="3">
    <source>
        <dbReference type="ARBA" id="ARBA00022448"/>
    </source>
</evidence>
<comment type="subcellular location">
    <subcellularLocation>
        <location evidence="1">Nucleus envelope</location>
    </subcellularLocation>
</comment>
<dbReference type="GO" id="GO:0017056">
    <property type="term" value="F:structural constituent of nuclear pore"/>
    <property type="evidence" value="ECO:0007669"/>
    <property type="project" value="InterPro"/>
</dbReference>
<comment type="similarity">
    <text evidence="2">Belongs to the nucleoporin Nup133 family.</text>
</comment>
<dbReference type="Gene3D" id="1.20.58.1380">
    <property type="match status" value="1"/>
</dbReference>
<feature type="compositionally biased region" description="Low complexity" evidence="8">
    <location>
        <begin position="10"/>
        <end position="27"/>
    </location>
</feature>
<dbReference type="SUPFAM" id="SSF117289">
    <property type="entry name" value="Nucleoporin domain"/>
    <property type="match status" value="1"/>
</dbReference>
<dbReference type="AlphaFoldDB" id="A0A6F9DNE8"/>
<dbReference type="EMBL" id="LR788641">
    <property type="protein sequence ID" value="CAB3264503.1"/>
    <property type="molecule type" value="mRNA"/>
</dbReference>
<dbReference type="GO" id="GO:0006606">
    <property type="term" value="P:protein import into nucleus"/>
    <property type="evidence" value="ECO:0007669"/>
    <property type="project" value="TreeGrafter"/>
</dbReference>
<name>A0A6F9DNE8_9ASCI</name>
<feature type="domain" description="Nucleoporin Nup133/Nup155-like C-terminal" evidence="9">
    <location>
        <begin position="839"/>
        <end position="1030"/>
    </location>
</feature>
<dbReference type="InterPro" id="IPR015943">
    <property type="entry name" value="WD40/YVTN_repeat-like_dom_sf"/>
</dbReference>
<evidence type="ECO:0000259" key="9">
    <source>
        <dbReference type="Pfam" id="PF03177"/>
    </source>
</evidence>